<feature type="binding site" evidence="2">
    <location>
        <position position="128"/>
    </location>
    <ligand>
        <name>substrate</name>
    </ligand>
</feature>
<sequence>MSRGVMGIRAMGGPVSGVTQMLRMQNGLSIPSLGFGTYRMSADEAGPAVTYAVECGFRHIDCAKIYLNEGAVGTALASLISSKKVKREDLFVTSKLWPTDQHPDHVERACRESIENLKVGYLDLLLIHWPVVWKHTGSFATDEDRRPRQSNGNAMVDTSVTLEDTWRAMTKLVDLGLVKSIGVSNCDGDHIKRIMDVTEEQKHAAGINQIEFHPACYQSDLRNLNGDYGLLTAAYCPLGMPTRFTPPEFMGVAKDDSVLKPLVINTGFSPGRLLLNWNLDNGNVVIVKSTNKEHIRDNAKACRYALGDSVRWLLNHYEDQLQKSQRVINPVDFLGGEEPTPFFEARVKPMRIHNP</sequence>
<evidence type="ECO:0000313" key="6">
    <source>
        <dbReference type="Proteomes" id="UP000051952"/>
    </source>
</evidence>
<dbReference type="InterPro" id="IPR036812">
    <property type="entry name" value="NAD(P)_OxRdtase_dom_sf"/>
</dbReference>
<dbReference type="InterPro" id="IPR018170">
    <property type="entry name" value="Aldo/ket_reductase_CS"/>
</dbReference>
<dbReference type="InterPro" id="IPR023210">
    <property type="entry name" value="NADP_OxRdtase_dom"/>
</dbReference>
<evidence type="ECO:0000259" key="4">
    <source>
        <dbReference type="Pfam" id="PF00248"/>
    </source>
</evidence>
<dbReference type="Gene3D" id="3.20.20.100">
    <property type="entry name" value="NADP-dependent oxidoreductase domain"/>
    <property type="match status" value="1"/>
</dbReference>
<dbReference type="EMBL" id="CYKH01001210">
    <property type="protein sequence ID" value="CUG85903.1"/>
    <property type="molecule type" value="Genomic_DNA"/>
</dbReference>
<keyword evidence="6" id="KW-1185">Reference proteome</keyword>
<dbReference type="OMA" id="KLWPTDQ"/>
<dbReference type="InterPro" id="IPR020471">
    <property type="entry name" value="AKR"/>
</dbReference>
<proteinExistence type="predicted"/>
<feature type="active site" description="Proton donor" evidence="1">
    <location>
        <position position="66"/>
    </location>
</feature>
<dbReference type="AlphaFoldDB" id="A0A0S4J7K9"/>
<evidence type="ECO:0000256" key="2">
    <source>
        <dbReference type="PIRSR" id="PIRSR000097-2"/>
    </source>
</evidence>
<name>A0A0S4J7K9_BODSA</name>
<dbReference type="Proteomes" id="UP000051952">
    <property type="component" value="Unassembled WGS sequence"/>
</dbReference>
<dbReference type="PIRSF" id="PIRSF000097">
    <property type="entry name" value="AKR"/>
    <property type="match status" value="1"/>
</dbReference>
<dbReference type="CDD" id="cd19071">
    <property type="entry name" value="AKR_AKR1-5-like"/>
    <property type="match status" value="1"/>
</dbReference>
<evidence type="ECO:0000313" key="5">
    <source>
        <dbReference type="EMBL" id="CUG85903.1"/>
    </source>
</evidence>
<dbReference type="PRINTS" id="PR00069">
    <property type="entry name" value="ALDKETRDTASE"/>
</dbReference>
<dbReference type="OrthoDB" id="416253at2759"/>
<feature type="domain" description="NADP-dependent oxidoreductase" evidence="4">
    <location>
        <begin position="33"/>
        <end position="306"/>
    </location>
</feature>
<accession>A0A0S4J7K9</accession>
<feature type="site" description="Lowers pKa of active site Tyr" evidence="3">
    <location>
        <position position="95"/>
    </location>
</feature>
<protein>
    <submittedName>
        <fullName evidence="5">Aldo-keto reductase, putative</fullName>
    </submittedName>
</protein>
<dbReference type="GO" id="GO:0016491">
    <property type="term" value="F:oxidoreductase activity"/>
    <property type="evidence" value="ECO:0007669"/>
    <property type="project" value="InterPro"/>
</dbReference>
<reference evidence="6" key="1">
    <citation type="submission" date="2015-09" db="EMBL/GenBank/DDBJ databases">
        <authorList>
            <consortium name="Pathogen Informatics"/>
        </authorList>
    </citation>
    <scope>NUCLEOTIDE SEQUENCE [LARGE SCALE GENOMIC DNA]</scope>
    <source>
        <strain evidence="6">Lake Konstanz</strain>
    </source>
</reference>
<evidence type="ECO:0000256" key="3">
    <source>
        <dbReference type="PIRSR" id="PIRSR000097-3"/>
    </source>
</evidence>
<evidence type="ECO:0000256" key="1">
    <source>
        <dbReference type="PIRSR" id="PIRSR000097-1"/>
    </source>
</evidence>
<organism evidence="5 6">
    <name type="scientific">Bodo saltans</name>
    <name type="common">Flagellated protozoan</name>
    <dbReference type="NCBI Taxonomy" id="75058"/>
    <lineage>
        <taxon>Eukaryota</taxon>
        <taxon>Discoba</taxon>
        <taxon>Euglenozoa</taxon>
        <taxon>Kinetoplastea</taxon>
        <taxon>Metakinetoplastina</taxon>
        <taxon>Eubodonida</taxon>
        <taxon>Bodonidae</taxon>
        <taxon>Bodo</taxon>
    </lineage>
</organism>
<dbReference type="VEuPathDB" id="TriTrypDB:BSAL_91035"/>
<dbReference type="PANTHER" id="PTHR11732">
    <property type="entry name" value="ALDO/KETO REDUCTASE"/>
    <property type="match status" value="1"/>
</dbReference>
<gene>
    <name evidence="5" type="ORF">BSAL_91035</name>
</gene>
<dbReference type="PROSITE" id="PS00798">
    <property type="entry name" value="ALDOKETO_REDUCTASE_1"/>
    <property type="match status" value="1"/>
</dbReference>
<dbReference type="SUPFAM" id="SSF51430">
    <property type="entry name" value="NAD(P)-linked oxidoreductase"/>
    <property type="match status" value="1"/>
</dbReference>
<dbReference type="Pfam" id="PF00248">
    <property type="entry name" value="Aldo_ket_red"/>
    <property type="match status" value="1"/>
</dbReference>